<dbReference type="Gene3D" id="2.130.10.10">
    <property type="entry name" value="YVTN repeat-like/Quinoprotein amine dehydrogenase"/>
    <property type="match status" value="1"/>
</dbReference>
<evidence type="ECO:0000313" key="2">
    <source>
        <dbReference type="Proteomes" id="UP000663879"/>
    </source>
</evidence>
<proteinExistence type="predicted"/>
<dbReference type="InterPro" id="IPR015943">
    <property type="entry name" value="WD40/YVTN_repeat-like_dom_sf"/>
</dbReference>
<sequence length="445" mass="50541">MSSSQCLAIGFNESHIGLLTTTSAYLKQITNNIITSVDYDQENSVFITGSQNQTISITSILNKNMTIFYTNHSINFILSLNMTHFLISDNSNNFVIYDLKNRTFYPIFKPAEFTNYGPTSFIRLLKGDKLVLIGTVDKKILVYDLQTNNFKVNFMSSVVKSLDFLNRSFIVCQCSSESICVYKLELDNSLTQLLVGKFNASIDIFSIKIVNDSLILFGMEIINHHPLCFWDLQNGTLKYFETENKILCIETLGIDLVIFGQLNQYLNVINTTSLILNKVLTPVSVYGMKFIEKCDSVILDNYLVREIIPWSFLNNNNIENFLNFNTTKLKITNNNFVSTSILLNTTERQDSTNMNIIQTSKPPFDPDNSMKNVESTLETNTFTDKSNEKKITDNALLTTLITTKTTEKQDSTNMNIIQTSIINVFLSTFKSSHETLSISTKGIFF</sequence>
<dbReference type="InterPro" id="IPR036322">
    <property type="entry name" value="WD40_repeat_dom_sf"/>
</dbReference>
<protein>
    <submittedName>
        <fullName evidence="1">Uncharacterized protein</fullName>
    </submittedName>
</protein>
<comment type="caution">
    <text evidence="1">The sequence shown here is derived from an EMBL/GenBank/DDBJ whole genome shotgun (WGS) entry which is preliminary data.</text>
</comment>
<accession>A0A814GY24</accession>
<dbReference type="Proteomes" id="UP000663879">
    <property type="component" value="Unassembled WGS sequence"/>
</dbReference>
<organism evidence="1 2">
    <name type="scientific">Brachionus calyciflorus</name>
    <dbReference type="NCBI Taxonomy" id="104777"/>
    <lineage>
        <taxon>Eukaryota</taxon>
        <taxon>Metazoa</taxon>
        <taxon>Spiralia</taxon>
        <taxon>Gnathifera</taxon>
        <taxon>Rotifera</taxon>
        <taxon>Eurotatoria</taxon>
        <taxon>Monogononta</taxon>
        <taxon>Pseudotrocha</taxon>
        <taxon>Ploima</taxon>
        <taxon>Brachionidae</taxon>
        <taxon>Brachionus</taxon>
    </lineage>
</organism>
<keyword evidence="2" id="KW-1185">Reference proteome</keyword>
<dbReference type="AlphaFoldDB" id="A0A814GY24"/>
<dbReference type="EMBL" id="CAJNOC010003901">
    <property type="protein sequence ID" value="CAF1002359.1"/>
    <property type="molecule type" value="Genomic_DNA"/>
</dbReference>
<reference evidence="1" key="1">
    <citation type="submission" date="2021-02" db="EMBL/GenBank/DDBJ databases">
        <authorList>
            <person name="Nowell W R."/>
        </authorList>
    </citation>
    <scope>NUCLEOTIDE SEQUENCE</scope>
    <source>
        <strain evidence="1">Ploen Becks lab</strain>
    </source>
</reference>
<dbReference type="SUPFAM" id="SSF50978">
    <property type="entry name" value="WD40 repeat-like"/>
    <property type="match status" value="1"/>
</dbReference>
<evidence type="ECO:0000313" key="1">
    <source>
        <dbReference type="EMBL" id="CAF1002359.1"/>
    </source>
</evidence>
<gene>
    <name evidence="1" type="ORF">OXX778_LOCUS16472</name>
</gene>
<name>A0A814GY24_9BILA</name>